<evidence type="ECO:0000313" key="2">
    <source>
        <dbReference type="EMBL" id="WVZ02658.1"/>
    </source>
</evidence>
<name>A0AAQ3RRL9_VIGMU</name>
<organism evidence="2 3">
    <name type="scientific">Vigna mungo</name>
    <name type="common">Black gram</name>
    <name type="synonym">Phaseolus mungo</name>
    <dbReference type="NCBI Taxonomy" id="3915"/>
    <lineage>
        <taxon>Eukaryota</taxon>
        <taxon>Viridiplantae</taxon>
        <taxon>Streptophyta</taxon>
        <taxon>Embryophyta</taxon>
        <taxon>Tracheophyta</taxon>
        <taxon>Spermatophyta</taxon>
        <taxon>Magnoliopsida</taxon>
        <taxon>eudicotyledons</taxon>
        <taxon>Gunneridae</taxon>
        <taxon>Pentapetalae</taxon>
        <taxon>rosids</taxon>
        <taxon>fabids</taxon>
        <taxon>Fabales</taxon>
        <taxon>Fabaceae</taxon>
        <taxon>Papilionoideae</taxon>
        <taxon>50 kb inversion clade</taxon>
        <taxon>NPAAA clade</taxon>
        <taxon>indigoferoid/millettioid clade</taxon>
        <taxon>Phaseoleae</taxon>
        <taxon>Vigna</taxon>
    </lineage>
</organism>
<proteinExistence type="predicted"/>
<feature type="region of interest" description="Disordered" evidence="1">
    <location>
        <begin position="36"/>
        <end position="101"/>
    </location>
</feature>
<dbReference type="Proteomes" id="UP001374535">
    <property type="component" value="Chromosome 7"/>
</dbReference>
<reference evidence="2 3" key="1">
    <citation type="journal article" date="2023" name="Life. Sci Alliance">
        <title>Evolutionary insights into 3D genome organization and epigenetic landscape of Vigna mungo.</title>
        <authorList>
            <person name="Junaid A."/>
            <person name="Singh B."/>
            <person name="Bhatia S."/>
        </authorList>
    </citation>
    <scope>NUCLEOTIDE SEQUENCE [LARGE SCALE GENOMIC DNA]</scope>
    <source>
        <strain evidence="2">Urdbean</strain>
    </source>
</reference>
<keyword evidence="3" id="KW-1185">Reference proteome</keyword>
<dbReference type="EMBL" id="CP144694">
    <property type="protein sequence ID" value="WVZ02658.1"/>
    <property type="molecule type" value="Genomic_DNA"/>
</dbReference>
<protein>
    <submittedName>
        <fullName evidence="2">Uncharacterized protein</fullName>
    </submittedName>
</protein>
<dbReference type="AlphaFoldDB" id="A0AAQ3RRL9"/>
<sequence length="101" mass="11639">MRRELATEHNSFPQSPRHHQTVIHTTTINIRQTPIASRRTHLLHQKPPLTHSHGRRSTSMAAVQPPFTRNLRSTSMAASHQKPHFTHNDHRLLFPPEATHS</sequence>
<feature type="region of interest" description="Disordered" evidence="1">
    <location>
        <begin position="1"/>
        <end position="21"/>
    </location>
</feature>
<evidence type="ECO:0000313" key="3">
    <source>
        <dbReference type="Proteomes" id="UP001374535"/>
    </source>
</evidence>
<gene>
    <name evidence="2" type="ORF">V8G54_023464</name>
</gene>
<evidence type="ECO:0000256" key="1">
    <source>
        <dbReference type="SAM" id="MobiDB-lite"/>
    </source>
</evidence>
<accession>A0AAQ3RRL9</accession>